<evidence type="ECO:0000313" key="2">
    <source>
        <dbReference type="EMBL" id="PIK51338.1"/>
    </source>
</evidence>
<feature type="non-terminal residue" evidence="2">
    <location>
        <position position="1"/>
    </location>
</feature>
<organism evidence="2 3">
    <name type="scientific">Stichopus japonicus</name>
    <name type="common">Sea cucumber</name>
    <dbReference type="NCBI Taxonomy" id="307972"/>
    <lineage>
        <taxon>Eukaryota</taxon>
        <taxon>Metazoa</taxon>
        <taxon>Echinodermata</taxon>
        <taxon>Eleutherozoa</taxon>
        <taxon>Echinozoa</taxon>
        <taxon>Holothuroidea</taxon>
        <taxon>Aspidochirotacea</taxon>
        <taxon>Aspidochirotida</taxon>
        <taxon>Stichopodidae</taxon>
        <taxon>Apostichopus</taxon>
    </lineage>
</organism>
<reference evidence="2 3" key="1">
    <citation type="journal article" date="2017" name="PLoS Biol.">
        <title>The sea cucumber genome provides insights into morphological evolution and visceral regeneration.</title>
        <authorList>
            <person name="Zhang X."/>
            <person name="Sun L."/>
            <person name="Yuan J."/>
            <person name="Sun Y."/>
            <person name="Gao Y."/>
            <person name="Zhang L."/>
            <person name="Li S."/>
            <person name="Dai H."/>
            <person name="Hamel J.F."/>
            <person name="Liu C."/>
            <person name="Yu Y."/>
            <person name="Liu S."/>
            <person name="Lin W."/>
            <person name="Guo K."/>
            <person name="Jin S."/>
            <person name="Xu P."/>
            <person name="Storey K.B."/>
            <person name="Huan P."/>
            <person name="Zhang T."/>
            <person name="Zhou Y."/>
            <person name="Zhang J."/>
            <person name="Lin C."/>
            <person name="Li X."/>
            <person name="Xing L."/>
            <person name="Huo D."/>
            <person name="Sun M."/>
            <person name="Wang L."/>
            <person name="Mercier A."/>
            <person name="Li F."/>
            <person name="Yang H."/>
            <person name="Xiang J."/>
        </authorList>
    </citation>
    <scope>NUCLEOTIDE SEQUENCE [LARGE SCALE GENOMIC DNA]</scope>
    <source>
        <strain evidence="2">Shaxun</strain>
        <tissue evidence="2">Muscle</tissue>
    </source>
</reference>
<evidence type="ECO:0008006" key="4">
    <source>
        <dbReference type="Google" id="ProtNLM"/>
    </source>
</evidence>
<protein>
    <recommendedName>
        <fullName evidence="4">Tyrosine-protein kinase ephrin type A/B receptor-like domain-containing protein</fullName>
    </recommendedName>
</protein>
<dbReference type="EMBL" id="MRZV01000378">
    <property type="protein sequence ID" value="PIK51338.1"/>
    <property type="molecule type" value="Genomic_DNA"/>
</dbReference>
<keyword evidence="1" id="KW-0472">Membrane</keyword>
<keyword evidence="3" id="KW-1185">Reference proteome</keyword>
<gene>
    <name evidence="2" type="ORF">BSL78_11775</name>
</gene>
<dbReference type="AlphaFoldDB" id="A0A2G8KTK0"/>
<dbReference type="Gene3D" id="2.10.50.10">
    <property type="entry name" value="Tumor Necrosis Factor Receptor, subunit A, domain 2"/>
    <property type="match status" value="1"/>
</dbReference>
<name>A0A2G8KTK0_STIJA</name>
<evidence type="ECO:0000256" key="1">
    <source>
        <dbReference type="SAM" id="Phobius"/>
    </source>
</evidence>
<comment type="caution">
    <text evidence="2">The sequence shown here is derived from an EMBL/GenBank/DDBJ whole genome shotgun (WGS) entry which is preliminary data.</text>
</comment>
<evidence type="ECO:0000313" key="3">
    <source>
        <dbReference type="Proteomes" id="UP000230750"/>
    </source>
</evidence>
<dbReference type="OrthoDB" id="439917at2759"/>
<accession>A0A2G8KTK0</accession>
<feature type="transmembrane region" description="Helical" evidence="1">
    <location>
        <begin position="216"/>
        <end position="240"/>
    </location>
</feature>
<sequence length="251" mass="27967">QQGFGCKFNSWRVVCHPCAPGTYGNESGQCSPCPAGGFYQDDLGSLSCNHCYKGSFVKYGHGSSVLQCKVCPEGTDQSKFAGYRACPCKANYTRLHRFEKCSVCLDEGLDCSQDYKALLPGFYWNWTFPNASLLEYSQFVFNLQTKNSQYDHSTLSYTQLIPRAFACSRPESCVNNNSHDFDGIAGSCTEGYTGWICSKCDKGFYSVLGFCLPCPYQLMVILEFVAVLCVLILFMLFVILRTRSKGVRTGL</sequence>
<proteinExistence type="predicted"/>
<dbReference type="Proteomes" id="UP000230750">
    <property type="component" value="Unassembled WGS sequence"/>
</dbReference>
<keyword evidence="1" id="KW-1133">Transmembrane helix</keyword>
<keyword evidence="1" id="KW-0812">Transmembrane</keyword>
<dbReference type="SMART" id="SM01411">
    <property type="entry name" value="Ephrin_rec_like"/>
    <property type="match status" value="3"/>
</dbReference>